<dbReference type="NCBIfam" id="TIGR00214">
    <property type="entry name" value="lipB"/>
    <property type="match status" value="1"/>
</dbReference>
<protein>
    <recommendedName>
        <fullName evidence="2">lipoyl(octanoyl) transferase</fullName>
        <ecNumber evidence="2">2.3.1.181</ecNumber>
    </recommendedName>
</protein>
<dbReference type="PANTHER" id="PTHR10993">
    <property type="entry name" value="OCTANOYLTRANSFERASE"/>
    <property type="match status" value="1"/>
</dbReference>
<dbReference type="PROSITE" id="PS51733">
    <property type="entry name" value="BPL_LPL_CATALYTIC"/>
    <property type="match status" value="1"/>
</dbReference>
<dbReference type="PANTHER" id="PTHR10993:SF7">
    <property type="entry name" value="LIPOYLTRANSFERASE 2, MITOCHONDRIAL-RELATED"/>
    <property type="match status" value="1"/>
</dbReference>
<gene>
    <name evidence="6" type="ORF">S06H3_10199</name>
</gene>
<proteinExistence type="predicted"/>
<dbReference type="InterPro" id="IPR000544">
    <property type="entry name" value="Octanoyltransferase"/>
</dbReference>
<keyword evidence="3" id="KW-0808">Transferase</keyword>
<comment type="pathway">
    <text evidence="1">Protein modification; protein lipoylation via endogenous pathway; protein N(6)-(lipoyl)lysine from octanoyl-[acyl-carrier-protein]: step 1/2.</text>
</comment>
<dbReference type="EMBL" id="BARV01004679">
    <property type="protein sequence ID" value="GAI05839.1"/>
    <property type="molecule type" value="Genomic_DNA"/>
</dbReference>
<dbReference type="Gene3D" id="3.30.930.10">
    <property type="entry name" value="Bira Bifunctional Protein, Domain 2"/>
    <property type="match status" value="1"/>
</dbReference>
<dbReference type="Pfam" id="PF21948">
    <property type="entry name" value="LplA-B_cat"/>
    <property type="match status" value="1"/>
</dbReference>
<organism evidence="6">
    <name type="scientific">marine sediment metagenome</name>
    <dbReference type="NCBI Taxonomy" id="412755"/>
    <lineage>
        <taxon>unclassified sequences</taxon>
        <taxon>metagenomes</taxon>
        <taxon>ecological metagenomes</taxon>
    </lineage>
</organism>
<dbReference type="InterPro" id="IPR004143">
    <property type="entry name" value="BPL_LPL_catalytic"/>
</dbReference>
<comment type="caution">
    <text evidence="6">The sequence shown here is derived from an EMBL/GenBank/DDBJ whole genome shotgun (WGS) entry which is preliminary data.</text>
</comment>
<evidence type="ECO:0000259" key="5">
    <source>
        <dbReference type="PROSITE" id="PS51733"/>
    </source>
</evidence>
<dbReference type="PIRSF" id="PIRSF016262">
    <property type="entry name" value="LPLase"/>
    <property type="match status" value="1"/>
</dbReference>
<evidence type="ECO:0000256" key="3">
    <source>
        <dbReference type="ARBA" id="ARBA00022679"/>
    </source>
</evidence>
<dbReference type="NCBIfam" id="NF010925">
    <property type="entry name" value="PRK14345.1"/>
    <property type="match status" value="1"/>
</dbReference>
<dbReference type="GO" id="GO:0009249">
    <property type="term" value="P:protein lipoylation"/>
    <property type="evidence" value="ECO:0007669"/>
    <property type="project" value="InterPro"/>
</dbReference>
<dbReference type="AlphaFoldDB" id="X1MHJ6"/>
<feature type="non-terminal residue" evidence="6">
    <location>
        <position position="182"/>
    </location>
</feature>
<evidence type="ECO:0000313" key="6">
    <source>
        <dbReference type="EMBL" id="GAI05839.1"/>
    </source>
</evidence>
<evidence type="ECO:0000256" key="1">
    <source>
        <dbReference type="ARBA" id="ARBA00004821"/>
    </source>
</evidence>
<dbReference type="EC" id="2.3.1.181" evidence="2"/>
<keyword evidence="4" id="KW-0012">Acyltransferase</keyword>
<dbReference type="InterPro" id="IPR020605">
    <property type="entry name" value="Octanoyltransferase_CS"/>
</dbReference>
<dbReference type="GO" id="GO:0033819">
    <property type="term" value="F:lipoyl(octanoyl) transferase activity"/>
    <property type="evidence" value="ECO:0007669"/>
    <property type="project" value="UniProtKB-EC"/>
</dbReference>
<dbReference type="PROSITE" id="PS01313">
    <property type="entry name" value="LIPB"/>
    <property type="match status" value="1"/>
</dbReference>
<reference evidence="6" key="1">
    <citation type="journal article" date="2014" name="Front. Microbiol.">
        <title>High frequency of phylogenetically diverse reductive dehalogenase-homologous genes in deep subseafloor sedimentary metagenomes.</title>
        <authorList>
            <person name="Kawai M."/>
            <person name="Futagami T."/>
            <person name="Toyoda A."/>
            <person name="Takaki Y."/>
            <person name="Nishi S."/>
            <person name="Hori S."/>
            <person name="Arai W."/>
            <person name="Tsubouchi T."/>
            <person name="Morono Y."/>
            <person name="Uchiyama I."/>
            <person name="Ito T."/>
            <person name="Fujiyama A."/>
            <person name="Inagaki F."/>
            <person name="Takami H."/>
        </authorList>
    </citation>
    <scope>NUCLEOTIDE SEQUENCE</scope>
    <source>
        <strain evidence="6">Expedition CK06-06</strain>
    </source>
</reference>
<evidence type="ECO:0000256" key="2">
    <source>
        <dbReference type="ARBA" id="ARBA00012334"/>
    </source>
</evidence>
<dbReference type="SUPFAM" id="SSF55681">
    <property type="entry name" value="Class II aaRS and biotin synthetases"/>
    <property type="match status" value="1"/>
</dbReference>
<evidence type="ECO:0000256" key="4">
    <source>
        <dbReference type="ARBA" id="ARBA00023315"/>
    </source>
</evidence>
<dbReference type="InterPro" id="IPR045864">
    <property type="entry name" value="aa-tRNA-synth_II/BPL/LPL"/>
</dbReference>
<name>X1MHJ6_9ZZZZ</name>
<sequence length="182" mass="20568">MTSNEMRELNLLDLGLREYKEVWWLQGKLVKKRIAGQAEDTLILVEHFPVITLGRQAKKEEILVPPERLSKKGITVFLVDRGGKVTFHGPGQLVAYPILNLTLIRRDVHWYIRNLERVIIKLLAMLEVKGECKGGYTGVWIGEDKIASIGVGVRKWVTYHGLALNVNTNLSYFSLINSCGLG</sequence>
<dbReference type="UniPathway" id="UPA00538">
    <property type="reaction ID" value="UER00592"/>
</dbReference>
<dbReference type="CDD" id="cd16444">
    <property type="entry name" value="LipB"/>
    <property type="match status" value="1"/>
</dbReference>
<accession>X1MHJ6</accession>
<feature type="domain" description="BPL/LPL catalytic" evidence="5">
    <location>
        <begin position="36"/>
        <end position="182"/>
    </location>
</feature>